<gene>
    <name evidence="2" type="ORF">GCM10007876_28490</name>
</gene>
<accession>A0AA37SAT0</accession>
<feature type="compositionally biased region" description="Polar residues" evidence="1">
    <location>
        <begin position="120"/>
        <end position="162"/>
    </location>
</feature>
<feature type="region of interest" description="Disordered" evidence="1">
    <location>
        <begin position="120"/>
        <end position="186"/>
    </location>
</feature>
<dbReference type="Proteomes" id="UP001161389">
    <property type="component" value="Unassembled WGS sequence"/>
</dbReference>
<keyword evidence="3" id="KW-1185">Reference proteome</keyword>
<dbReference type="EMBL" id="BSNM01000015">
    <property type="protein sequence ID" value="GLQ32370.1"/>
    <property type="molecule type" value="Genomic_DNA"/>
</dbReference>
<name>A0AA37SAT0_9GAMM</name>
<sequence length="662" mass="71982">MQTVFQPGQFKLAAIQPAPQNNNAQNVLSSLTPNQMIKADVLSATLQQRPAQPTTAQQTTAQQTAAQQTTTQQATQQTIAQYKAQIVIQGKIIDIITQFPLDKGDQLELKVTQNQQLSIEKVTPQTQRPDLNNSVKQPASQDAQLLQNAAKTAGTPQSQSAESLKPESLKPEPIKPDSFKPTTPVNVSQEQINNVIKMWLGQSRPSTGALLDLSITMEAVASIIKQLPNAPQASMTGGDVPKALPLSNLLLLVSQSIQKDLFDRLPHSGQTDFKANIQTFIRELVTWQSPLTNSNRQNVSPQMAPLTATPVSPQQTLIAGLIQLQGLIDQALAPKGTAPQPSQLAAAVHQNANTSTPLPNIQTSTGISPSAQETQASHIPILKEWTQVLSLMTPTTQSQSDLLDWMLESIRRIAGNTTTTDIAAAAKEAKAQSKEALTPAQTATTSSMLPANSSVETQRAIDSSQWLRLAEFRKHQLFTGNVKQSLLQGTTELQISNVLRQLMVNVEELTGRMTALRLASAGSQIDANTPTHIHIDLPIMTHTGPTSVGIDISEELPKESDTTGSNKSLKSQWLVHLKFELPPLAPFIGQIIYDVDNEHLTANFYSDHKETLSVLNEHLADLEQQCRSHLSSQVSVNTRFGMINMPRESIVKTSSQSLSVKV</sequence>
<proteinExistence type="predicted"/>
<feature type="compositionally biased region" description="Basic and acidic residues" evidence="1">
    <location>
        <begin position="164"/>
        <end position="178"/>
    </location>
</feature>
<comment type="caution">
    <text evidence="2">The sequence shown here is derived from an EMBL/GenBank/DDBJ whole genome shotgun (WGS) entry which is preliminary data.</text>
</comment>
<reference evidence="2" key="2">
    <citation type="submission" date="2023-01" db="EMBL/GenBank/DDBJ databases">
        <title>Draft genome sequence of Litoribrevibacter albus strain NBRC 110071.</title>
        <authorList>
            <person name="Sun Q."/>
            <person name="Mori K."/>
        </authorList>
    </citation>
    <scope>NUCLEOTIDE SEQUENCE</scope>
    <source>
        <strain evidence="2">NBRC 110071</strain>
    </source>
</reference>
<protein>
    <submittedName>
        <fullName evidence="2">Uncharacterized protein</fullName>
    </submittedName>
</protein>
<evidence type="ECO:0000256" key="1">
    <source>
        <dbReference type="SAM" id="MobiDB-lite"/>
    </source>
</evidence>
<dbReference type="AlphaFoldDB" id="A0AA37SAT0"/>
<evidence type="ECO:0000313" key="2">
    <source>
        <dbReference type="EMBL" id="GLQ32370.1"/>
    </source>
</evidence>
<evidence type="ECO:0000313" key="3">
    <source>
        <dbReference type="Proteomes" id="UP001161389"/>
    </source>
</evidence>
<dbReference type="RefSeq" id="WP_284382339.1">
    <property type="nucleotide sequence ID" value="NZ_BSNM01000015.1"/>
</dbReference>
<organism evidence="2 3">
    <name type="scientific">Litoribrevibacter albus</name>
    <dbReference type="NCBI Taxonomy" id="1473156"/>
    <lineage>
        <taxon>Bacteria</taxon>
        <taxon>Pseudomonadati</taxon>
        <taxon>Pseudomonadota</taxon>
        <taxon>Gammaproteobacteria</taxon>
        <taxon>Oceanospirillales</taxon>
        <taxon>Oceanospirillaceae</taxon>
        <taxon>Litoribrevibacter</taxon>
    </lineage>
</organism>
<reference evidence="2" key="1">
    <citation type="journal article" date="2014" name="Int. J. Syst. Evol. Microbiol.">
        <title>Complete genome sequence of Corynebacterium casei LMG S-19264T (=DSM 44701T), isolated from a smear-ripened cheese.</title>
        <authorList>
            <consortium name="US DOE Joint Genome Institute (JGI-PGF)"/>
            <person name="Walter F."/>
            <person name="Albersmeier A."/>
            <person name="Kalinowski J."/>
            <person name="Ruckert C."/>
        </authorList>
    </citation>
    <scope>NUCLEOTIDE SEQUENCE</scope>
    <source>
        <strain evidence="2">NBRC 110071</strain>
    </source>
</reference>